<evidence type="ECO:0000256" key="1">
    <source>
        <dbReference type="SAM" id="MobiDB-lite"/>
    </source>
</evidence>
<evidence type="ECO:0000259" key="2">
    <source>
        <dbReference type="PROSITE" id="PS50196"/>
    </source>
</evidence>
<dbReference type="EMBL" id="CAUYUJ010014312">
    <property type="protein sequence ID" value="CAK0839662.1"/>
    <property type="molecule type" value="Genomic_DNA"/>
</dbReference>
<feature type="domain" description="RanBD1" evidence="2">
    <location>
        <begin position="577"/>
        <end position="646"/>
    </location>
</feature>
<dbReference type="InterPro" id="IPR045256">
    <property type="entry name" value="RanBP1_RanBD"/>
</dbReference>
<evidence type="ECO:0000313" key="4">
    <source>
        <dbReference type="Proteomes" id="UP001189429"/>
    </source>
</evidence>
<feature type="region of interest" description="Disordered" evidence="1">
    <location>
        <begin position="241"/>
        <end position="278"/>
    </location>
</feature>
<dbReference type="SUPFAM" id="SSF50729">
    <property type="entry name" value="PH domain-like"/>
    <property type="match status" value="2"/>
</dbReference>
<dbReference type="PANTHER" id="PTHR23138">
    <property type="entry name" value="RAN BINDING PROTEIN"/>
    <property type="match status" value="1"/>
</dbReference>
<dbReference type="InterPro" id="IPR000156">
    <property type="entry name" value="Ran_bind_dom"/>
</dbReference>
<accession>A0ABN9T3T3</accession>
<dbReference type="InterPro" id="IPR045255">
    <property type="entry name" value="RanBP1-like"/>
</dbReference>
<dbReference type="Pfam" id="PF00638">
    <property type="entry name" value="Ran_BP1"/>
    <property type="match status" value="2"/>
</dbReference>
<dbReference type="Gene3D" id="2.30.29.30">
    <property type="entry name" value="Pleckstrin-homology domain (PH domain)/Phosphotyrosine-binding domain (PTB)"/>
    <property type="match status" value="2"/>
</dbReference>
<organism evidence="3 4">
    <name type="scientific">Prorocentrum cordatum</name>
    <dbReference type="NCBI Taxonomy" id="2364126"/>
    <lineage>
        <taxon>Eukaryota</taxon>
        <taxon>Sar</taxon>
        <taxon>Alveolata</taxon>
        <taxon>Dinophyceae</taxon>
        <taxon>Prorocentrales</taxon>
        <taxon>Prorocentraceae</taxon>
        <taxon>Prorocentrum</taxon>
    </lineage>
</organism>
<feature type="compositionally biased region" description="Acidic residues" evidence="1">
    <location>
        <begin position="268"/>
        <end position="278"/>
    </location>
</feature>
<keyword evidence="4" id="KW-1185">Reference proteome</keyword>
<feature type="compositionally biased region" description="Low complexity" evidence="1">
    <location>
        <begin position="490"/>
        <end position="533"/>
    </location>
</feature>
<protein>
    <recommendedName>
        <fullName evidence="2">RanBD1 domain-containing protein</fullName>
    </recommendedName>
</protein>
<dbReference type="CDD" id="cd13179">
    <property type="entry name" value="RanBD_RanBP1"/>
    <property type="match status" value="1"/>
</dbReference>
<gene>
    <name evidence="3" type="ORF">PCOR1329_LOCUS35291</name>
</gene>
<sequence>MERGALEALSNAQLRRLIAEAAALLEERASAVTPAAAGVAAGAAVEAAEAAALELERASAAAAAEEAAILESAAGGAAGAAAGSPDEAVVLESERAPAAAAAERAASLESERCSKAAAAAAGGAAFASAGGPREAAAGGVGEAGATAGIAAAASSSASVALALDGPAANGGAALAASAFALGAGFAGAGPGVPLGSGVAIDEAPPAPIFASFSSYAGGGAPQGSLFGGCGASGGTLAAAMRTTGSGGADGAEPTLGPRQEEDLLKEGEVEDEEEEEEVTAVPGWVPSIQLEVIDGIATGDEDEDELYSQRSKLYRFKNGEWKERGLGDARLLRHFASGRVRFLMRQEKTGKIVANHHVVDDGSCCDLRPHTSSDKCLVWSAPDFADGALAVEILALRFRTAELAGRFGEAWSAAKRNNAEAAAEGLAGAAAEGAAPSTCARSLGSAGGGAEPGAPVSSAGDTVEADAEARHVGVPVDPQAEADGFGHWKAPAPAAGGAGEGAPPTAEGPPAVTGEPRAPGPGAAADGLFAPPARGSGTPRPPPIGEHQPCGCTDPGQAVAAESGQAAVLAGGFRWAPSILLEVLGGDGDEEQLYRQYAKLYKLHGSQWQDCGTGDAMLLRRWSSGRIRFLMRQAKTATVMSNHYVVGTPYCDLSPNAGSEKCWAGSGAPRTVQAARSWWSSWR</sequence>
<dbReference type="Proteomes" id="UP001189429">
    <property type="component" value="Unassembled WGS sequence"/>
</dbReference>
<name>A0ABN9T3T3_9DINO</name>
<dbReference type="InterPro" id="IPR011993">
    <property type="entry name" value="PH-like_dom_sf"/>
</dbReference>
<feature type="compositionally biased region" description="Basic and acidic residues" evidence="1">
    <location>
        <begin position="258"/>
        <end position="267"/>
    </location>
</feature>
<feature type="region of interest" description="Disordered" evidence="1">
    <location>
        <begin position="438"/>
        <end position="557"/>
    </location>
</feature>
<proteinExistence type="predicted"/>
<dbReference type="PANTHER" id="PTHR23138:SF87">
    <property type="entry name" value="E3 SUMO-PROTEIN LIGASE RANBP2"/>
    <property type="match status" value="1"/>
</dbReference>
<feature type="domain" description="RanBD1" evidence="2">
    <location>
        <begin position="283"/>
        <end position="420"/>
    </location>
</feature>
<dbReference type="PROSITE" id="PS50196">
    <property type="entry name" value="RANBD1"/>
    <property type="match status" value="2"/>
</dbReference>
<evidence type="ECO:0000313" key="3">
    <source>
        <dbReference type="EMBL" id="CAK0839662.1"/>
    </source>
</evidence>
<dbReference type="SMART" id="SM00160">
    <property type="entry name" value="RanBD"/>
    <property type="match status" value="1"/>
</dbReference>
<comment type="caution">
    <text evidence="3">The sequence shown here is derived from an EMBL/GenBank/DDBJ whole genome shotgun (WGS) entry which is preliminary data.</text>
</comment>
<reference evidence="3" key="1">
    <citation type="submission" date="2023-10" db="EMBL/GenBank/DDBJ databases">
        <authorList>
            <person name="Chen Y."/>
            <person name="Shah S."/>
            <person name="Dougan E. K."/>
            <person name="Thang M."/>
            <person name="Chan C."/>
        </authorList>
    </citation>
    <scope>NUCLEOTIDE SEQUENCE [LARGE SCALE GENOMIC DNA]</scope>
</reference>